<keyword evidence="3" id="KW-1185">Reference proteome</keyword>
<name>A0A9W7C5W7_9STRA</name>
<dbReference type="EMBL" id="BRXW01000058">
    <property type="protein sequence ID" value="GMI03500.1"/>
    <property type="molecule type" value="Genomic_DNA"/>
</dbReference>
<accession>A0A9W7C5W7</accession>
<dbReference type="OrthoDB" id="202051at2759"/>
<evidence type="ECO:0000256" key="1">
    <source>
        <dbReference type="SAM" id="SignalP"/>
    </source>
</evidence>
<evidence type="ECO:0000313" key="3">
    <source>
        <dbReference type="Proteomes" id="UP001165122"/>
    </source>
</evidence>
<comment type="caution">
    <text evidence="2">The sequence shown here is derived from an EMBL/GenBank/DDBJ whole genome shotgun (WGS) entry which is preliminary data.</text>
</comment>
<feature type="signal peptide" evidence="1">
    <location>
        <begin position="1"/>
        <end position="24"/>
    </location>
</feature>
<reference evidence="3" key="1">
    <citation type="journal article" date="2023" name="Commun. Biol.">
        <title>Genome analysis of Parmales, the sister group of diatoms, reveals the evolutionary specialization of diatoms from phago-mixotrophs to photoautotrophs.</title>
        <authorList>
            <person name="Ban H."/>
            <person name="Sato S."/>
            <person name="Yoshikawa S."/>
            <person name="Yamada K."/>
            <person name="Nakamura Y."/>
            <person name="Ichinomiya M."/>
            <person name="Sato N."/>
            <person name="Blanc-Mathieu R."/>
            <person name="Endo H."/>
            <person name="Kuwata A."/>
            <person name="Ogata H."/>
        </authorList>
    </citation>
    <scope>NUCLEOTIDE SEQUENCE [LARGE SCALE GENOMIC DNA]</scope>
    <source>
        <strain evidence="3">NIES 3700</strain>
    </source>
</reference>
<feature type="chain" id="PRO_5040774296" evidence="1">
    <location>
        <begin position="25"/>
        <end position="265"/>
    </location>
</feature>
<evidence type="ECO:0000313" key="2">
    <source>
        <dbReference type="EMBL" id="GMI03500.1"/>
    </source>
</evidence>
<organism evidence="2 3">
    <name type="scientific">Triparma laevis f. longispina</name>
    <dbReference type="NCBI Taxonomy" id="1714387"/>
    <lineage>
        <taxon>Eukaryota</taxon>
        <taxon>Sar</taxon>
        <taxon>Stramenopiles</taxon>
        <taxon>Ochrophyta</taxon>
        <taxon>Bolidophyceae</taxon>
        <taxon>Parmales</taxon>
        <taxon>Triparmaceae</taxon>
        <taxon>Triparma</taxon>
    </lineage>
</organism>
<gene>
    <name evidence="2" type="ORF">TrLO_g6356</name>
</gene>
<dbReference type="Gene3D" id="3.40.1500.20">
    <property type="match status" value="1"/>
</dbReference>
<keyword evidence="1" id="KW-0732">Signal</keyword>
<proteinExistence type="predicted"/>
<sequence>MMTAPTSAVFICLIAFLTVSPSTALVAPSAKLLELQASLLAKVNTAMSLNPTDHTSVSGGDKHEFGSSTWFSEASPNYLTGVSSYQCKSTIGLDCWMGPSYDVPHSLLRIQECDDDTFNLSCDIIPRGATPIGSDPSQLEKYYGDDRIQWYKSAATLATSFLPPSSSFSKRLIASPMNLQIGGLPFSDVERLANEHQDFFLTATQSAQQIPARLRGSFNLRDDKIRQFFYRGEIEELVAEFGDLGNVIAASQTGPVAEAYVGGGS</sequence>
<protein>
    <submittedName>
        <fullName evidence="2">Uncharacterized protein</fullName>
    </submittedName>
</protein>
<dbReference type="Proteomes" id="UP001165122">
    <property type="component" value="Unassembled WGS sequence"/>
</dbReference>
<dbReference type="AlphaFoldDB" id="A0A9W7C5W7"/>